<gene>
    <name evidence="2" type="ORF">NDU88_000781</name>
</gene>
<organism evidence="2 3">
    <name type="scientific">Pleurodeles waltl</name>
    <name type="common">Iberian ribbed newt</name>
    <dbReference type="NCBI Taxonomy" id="8319"/>
    <lineage>
        <taxon>Eukaryota</taxon>
        <taxon>Metazoa</taxon>
        <taxon>Chordata</taxon>
        <taxon>Craniata</taxon>
        <taxon>Vertebrata</taxon>
        <taxon>Euteleostomi</taxon>
        <taxon>Amphibia</taxon>
        <taxon>Batrachia</taxon>
        <taxon>Caudata</taxon>
        <taxon>Salamandroidea</taxon>
        <taxon>Salamandridae</taxon>
        <taxon>Pleurodelinae</taxon>
        <taxon>Pleurodeles</taxon>
    </lineage>
</organism>
<feature type="coiled-coil region" evidence="1">
    <location>
        <begin position="88"/>
        <end position="157"/>
    </location>
</feature>
<dbReference type="GO" id="GO:0000776">
    <property type="term" value="C:kinetochore"/>
    <property type="evidence" value="ECO:0007669"/>
    <property type="project" value="InterPro"/>
</dbReference>
<keyword evidence="1" id="KW-0175">Coiled coil</keyword>
<evidence type="ECO:0000313" key="2">
    <source>
        <dbReference type="EMBL" id="KAJ1095622.1"/>
    </source>
</evidence>
<sequence>MEAGTGATTKMAAENGRRLLARIDAASLLESQPKDDPDVELPAKVLAEYSMTELRKLKILAQQLQVVKLLLDFVAEADSAPWAESSMLEATRKELNQVKAQWKELKEEYLEEVEKIEAAIPQLLGKLEQLKTKKSLLEEALHQYQQKAAAMEVLRQQQRVENTRLAGCVGESRQRIGLCEDMIQRIQTELQQHQLRGEMWMENVKRDSDLLQLLEGLSGIRLVSVSEQDIVLDVQDPCAVQQEPQLKPLRMTLRWTKDDKLQVQTDSTFITQADALLEEHVPEVKMAVLEMQNAYRSQARLLQELDGLHDKFPVDWRPKERKLLYLKGSVVCVLLIDPGYPTSGGIQLLSLQGYTGSVDIRLLKPPHASPTLCNWLVYLSSNSEI</sequence>
<evidence type="ECO:0008006" key="4">
    <source>
        <dbReference type="Google" id="ProtNLM"/>
    </source>
</evidence>
<evidence type="ECO:0000256" key="1">
    <source>
        <dbReference type="SAM" id="Coils"/>
    </source>
</evidence>
<dbReference type="AlphaFoldDB" id="A0AAV7LVW1"/>
<dbReference type="Pfam" id="PF15556">
    <property type="entry name" value="Zwint"/>
    <property type="match status" value="1"/>
</dbReference>
<name>A0AAV7LVW1_PLEWA</name>
<dbReference type="PANTHER" id="PTHR31504:SF1">
    <property type="entry name" value="ZW10 INTERACTOR"/>
    <property type="match status" value="1"/>
</dbReference>
<reference evidence="2" key="1">
    <citation type="journal article" date="2022" name="bioRxiv">
        <title>Sequencing and chromosome-scale assembly of the giantPleurodeles waltlgenome.</title>
        <authorList>
            <person name="Brown T."/>
            <person name="Elewa A."/>
            <person name="Iarovenko S."/>
            <person name="Subramanian E."/>
            <person name="Araus A.J."/>
            <person name="Petzold A."/>
            <person name="Susuki M."/>
            <person name="Suzuki K.-i.T."/>
            <person name="Hayashi T."/>
            <person name="Toyoda A."/>
            <person name="Oliveira C."/>
            <person name="Osipova E."/>
            <person name="Leigh N.D."/>
            <person name="Simon A."/>
            <person name="Yun M.H."/>
        </authorList>
    </citation>
    <scope>NUCLEOTIDE SEQUENCE</scope>
    <source>
        <strain evidence="2">20211129_DDA</strain>
        <tissue evidence="2">Liver</tissue>
    </source>
</reference>
<dbReference type="EMBL" id="JANPWB010000014">
    <property type="protein sequence ID" value="KAJ1095622.1"/>
    <property type="molecule type" value="Genomic_DNA"/>
</dbReference>
<evidence type="ECO:0000313" key="3">
    <source>
        <dbReference type="Proteomes" id="UP001066276"/>
    </source>
</evidence>
<protein>
    <recommendedName>
        <fullName evidence="4">ZW10 interactor</fullName>
    </recommendedName>
</protein>
<proteinExistence type="predicted"/>
<dbReference type="InterPro" id="IPR029092">
    <property type="entry name" value="Zwint-1"/>
</dbReference>
<keyword evidence="3" id="KW-1185">Reference proteome</keyword>
<comment type="caution">
    <text evidence="2">The sequence shown here is derived from an EMBL/GenBank/DDBJ whole genome shotgun (WGS) entry which is preliminary data.</text>
</comment>
<dbReference type="PANTHER" id="PTHR31504">
    <property type="entry name" value="ZW10 INTERACTOR ZWINT"/>
    <property type="match status" value="1"/>
</dbReference>
<dbReference type="Proteomes" id="UP001066276">
    <property type="component" value="Chromosome 10"/>
</dbReference>
<accession>A0AAV7LVW1</accession>